<dbReference type="PIRSF" id="PIRSF005539">
    <property type="entry name" value="Pept_S33_TRI_F1"/>
    <property type="match status" value="1"/>
</dbReference>
<dbReference type="InterPro" id="IPR050228">
    <property type="entry name" value="Carboxylesterase_BioH"/>
</dbReference>
<dbReference type="InterPro" id="IPR000073">
    <property type="entry name" value="AB_hydrolase_1"/>
</dbReference>
<dbReference type="Pfam" id="PF00561">
    <property type="entry name" value="Abhydrolase_1"/>
    <property type="match status" value="1"/>
</dbReference>
<evidence type="ECO:0000313" key="5">
    <source>
        <dbReference type="Proteomes" id="UP000559256"/>
    </source>
</evidence>
<dbReference type="PANTHER" id="PTHR43194">
    <property type="entry name" value="HYDROLASE ALPHA/BETA FOLD FAMILY"/>
    <property type="match status" value="1"/>
</dbReference>
<dbReference type="InterPro" id="IPR002410">
    <property type="entry name" value="Peptidase_S33"/>
</dbReference>
<evidence type="ECO:0000256" key="2">
    <source>
        <dbReference type="ARBA" id="ARBA00022801"/>
    </source>
</evidence>
<dbReference type="SUPFAM" id="SSF53474">
    <property type="entry name" value="alpha/beta-Hydrolases"/>
    <property type="match status" value="1"/>
</dbReference>
<protein>
    <recommendedName>
        <fullName evidence="3">AB hydrolase-1 domain-containing protein</fullName>
    </recommendedName>
</protein>
<keyword evidence="2" id="KW-0378">Hydrolase</keyword>
<dbReference type="AlphaFoldDB" id="A0A8H5C987"/>
<dbReference type="Gene3D" id="3.40.50.1820">
    <property type="entry name" value="alpha/beta hydrolase"/>
    <property type="match status" value="1"/>
</dbReference>
<proteinExistence type="inferred from homology"/>
<dbReference type="Proteomes" id="UP000559256">
    <property type="component" value="Unassembled WGS sequence"/>
</dbReference>
<dbReference type="OrthoDB" id="190201at2759"/>
<evidence type="ECO:0000256" key="1">
    <source>
        <dbReference type="ARBA" id="ARBA00010088"/>
    </source>
</evidence>
<dbReference type="EMBL" id="JAACJM010000218">
    <property type="protein sequence ID" value="KAF5337459.1"/>
    <property type="molecule type" value="Genomic_DNA"/>
</dbReference>
<comment type="similarity">
    <text evidence="1">Belongs to the peptidase S33 family.</text>
</comment>
<name>A0A8H5C987_9AGAR</name>
<dbReference type="PRINTS" id="PR00793">
    <property type="entry name" value="PROAMNOPTASE"/>
</dbReference>
<feature type="domain" description="AB hydrolase-1" evidence="3">
    <location>
        <begin position="31"/>
        <end position="285"/>
    </location>
</feature>
<dbReference type="GO" id="GO:0006508">
    <property type="term" value="P:proteolysis"/>
    <property type="evidence" value="ECO:0007669"/>
    <property type="project" value="InterPro"/>
</dbReference>
<dbReference type="InterPro" id="IPR005945">
    <property type="entry name" value="Pro_imino_pep"/>
</dbReference>
<dbReference type="GO" id="GO:0008233">
    <property type="term" value="F:peptidase activity"/>
    <property type="evidence" value="ECO:0007669"/>
    <property type="project" value="InterPro"/>
</dbReference>
<organism evidence="4 5">
    <name type="scientific">Tetrapyrgos nigripes</name>
    <dbReference type="NCBI Taxonomy" id="182062"/>
    <lineage>
        <taxon>Eukaryota</taxon>
        <taxon>Fungi</taxon>
        <taxon>Dikarya</taxon>
        <taxon>Basidiomycota</taxon>
        <taxon>Agaricomycotina</taxon>
        <taxon>Agaricomycetes</taxon>
        <taxon>Agaricomycetidae</taxon>
        <taxon>Agaricales</taxon>
        <taxon>Marasmiineae</taxon>
        <taxon>Marasmiaceae</taxon>
        <taxon>Tetrapyrgos</taxon>
    </lineage>
</organism>
<accession>A0A8H5C987</accession>
<dbReference type="PANTHER" id="PTHR43194:SF2">
    <property type="entry name" value="PEROXISOMAL MEMBRANE PROTEIN LPX1"/>
    <property type="match status" value="1"/>
</dbReference>
<evidence type="ECO:0000313" key="4">
    <source>
        <dbReference type="EMBL" id="KAF5337459.1"/>
    </source>
</evidence>
<sequence>MTSGAVNFIVDGTTYQTWYTVFGDLSSGVTPLVTVHGGPGMTHHYMLPNKVFHEKFGIPVVLYDQIGNGASSHVENADTAFWKPELFMDELDNLVKALKVQDNFDLLGHSWGGMLVGEYAASRKPHGLRRLIIANAPASIEIFEQGTQRLLSQFPDGFAEMMRRHEENGTMDDPEFQEGLMKYNTKHICAMNPWPEELMQSFSAVMKNPKVYGTMWGNTDWNIIGTMKGWSAIEIAHQIAAPTLLLSAPLDEVQDAAVRPWFSTIPKVKWVELQQSTHLAQFEEPERYAEVVSQFLS</sequence>
<comment type="caution">
    <text evidence="4">The sequence shown here is derived from an EMBL/GenBank/DDBJ whole genome shotgun (WGS) entry which is preliminary data.</text>
</comment>
<dbReference type="NCBIfam" id="TIGR01250">
    <property type="entry name" value="pro_imino_pep_2"/>
    <property type="match status" value="1"/>
</dbReference>
<dbReference type="InterPro" id="IPR029058">
    <property type="entry name" value="AB_hydrolase_fold"/>
</dbReference>
<keyword evidence="5" id="KW-1185">Reference proteome</keyword>
<evidence type="ECO:0000259" key="3">
    <source>
        <dbReference type="Pfam" id="PF00561"/>
    </source>
</evidence>
<reference evidence="4 5" key="1">
    <citation type="journal article" date="2020" name="ISME J.">
        <title>Uncovering the hidden diversity of litter-decomposition mechanisms in mushroom-forming fungi.</title>
        <authorList>
            <person name="Floudas D."/>
            <person name="Bentzer J."/>
            <person name="Ahren D."/>
            <person name="Johansson T."/>
            <person name="Persson P."/>
            <person name="Tunlid A."/>
        </authorList>
    </citation>
    <scope>NUCLEOTIDE SEQUENCE [LARGE SCALE GENOMIC DNA]</scope>
    <source>
        <strain evidence="4 5">CBS 291.85</strain>
    </source>
</reference>
<gene>
    <name evidence="4" type="ORF">D9758_018007</name>
</gene>